<name>A0A5C6CX37_9BACT</name>
<organism evidence="1 2">
    <name type="scientific">Novipirellula artificiosorum</name>
    <dbReference type="NCBI Taxonomy" id="2528016"/>
    <lineage>
        <taxon>Bacteria</taxon>
        <taxon>Pseudomonadati</taxon>
        <taxon>Planctomycetota</taxon>
        <taxon>Planctomycetia</taxon>
        <taxon>Pirellulales</taxon>
        <taxon>Pirellulaceae</taxon>
        <taxon>Novipirellula</taxon>
    </lineage>
</organism>
<proteinExistence type="predicted"/>
<accession>A0A5C6CX37</accession>
<reference evidence="1 2" key="1">
    <citation type="submission" date="2019-02" db="EMBL/GenBank/DDBJ databases">
        <title>Deep-cultivation of Planctomycetes and their phenomic and genomic characterization uncovers novel biology.</title>
        <authorList>
            <person name="Wiegand S."/>
            <person name="Jogler M."/>
            <person name="Boedeker C."/>
            <person name="Pinto D."/>
            <person name="Vollmers J."/>
            <person name="Rivas-Marin E."/>
            <person name="Kohn T."/>
            <person name="Peeters S.H."/>
            <person name="Heuer A."/>
            <person name="Rast P."/>
            <person name="Oberbeckmann S."/>
            <person name="Bunk B."/>
            <person name="Jeske O."/>
            <person name="Meyerdierks A."/>
            <person name="Storesund J.E."/>
            <person name="Kallscheuer N."/>
            <person name="Luecker S."/>
            <person name="Lage O.M."/>
            <person name="Pohl T."/>
            <person name="Merkel B.J."/>
            <person name="Hornburger P."/>
            <person name="Mueller R.-W."/>
            <person name="Bruemmer F."/>
            <person name="Labrenz M."/>
            <person name="Spormann A.M."/>
            <person name="Op Den Camp H."/>
            <person name="Overmann J."/>
            <person name="Amann R."/>
            <person name="Jetten M.S.M."/>
            <person name="Mascher T."/>
            <person name="Medema M.H."/>
            <person name="Devos D.P."/>
            <person name="Kaster A.-K."/>
            <person name="Ovreas L."/>
            <person name="Rohde M."/>
            <person name="Galperin M.Y."/>
            <person name="Jogler C."/>
        </authorList>
    </citation>
    <scope>NUCLEOTIDE SEQUENCE [LARGE SCALE GENOMIC DNA]</scope>
    <source>
        <strain evidence="1 2">Poly41</strain>
    </source>
</reference>
<comment type="caution">
    <text evidence="1">The sequence shown here is derived from an EMBL/GenBank/DDBJ whole genome shotgun (WGS) entry which is preliminary data.</text>
</comment>
<dbReference type="EMBL" id="SJPV01000032">
    <property type="protein sequence ID" value="TWU28001.1"/>
    <property type="molecule type" value="Genomic_DNA"/>
</dbReference>
<dbReference type="Proteomes" id="UP000319143">
    <property type="component" value="Unassembled WGS sequence"/>
</dbReference>
<protein>
    <recommendedName>
        <fullName evidence="3">CARDB domain-containing protein</fullName>
    </recommendedName>
</protein>
<sequence>MLCVSAAEGGSEDLTITRLFWYKKDYVPAESPGVVRISKFNHWLPVPDGPVARAVVRERNDSKTVLVPTESLPDGVYALHNGRLDWSKDPPSFYSPFIVRGFGQPKIEKADVSTNASSMTLRLTVRNVGDGTFDDGFVVATLQREEKPSFKFIARRHGMMKSIEPGKTVIISQEWDTTKLNPGVYCFYGHVNYKYMWDTNRLDSFQSPRFRIPEMTRAGKEVVSDFKR</sequence>
<dbReference type="AlphaFoldDB" id="A0A5C6CX37"/>
<evidence type="ECO:0000313" key="2">
    <source>
        <dbReference type="Proteomes" id="UP000319143"/>
    </source>
</evidence>
<evidence type="ECO:0000313" key="1">
    <source>
        <dbReference type="EMBL" id="TWU28001.1"/>
    </source>
</evidence>
<gene>
    <name evidence="1" type="ORF">Poly41_69410</name>
</gene>
<keyword evidence="2" id="KW-1185">Reference proteome</keyword>
<evidence type="ECO:0008006" key="3">
    <source>
        <dbReference type="Google" id="ProtNLM"/>
    </source>
</evidence>